<evidence type="ECO:0000313" key="2">
    <source>
        <dbReference type="EMBL" id="OJD28517.1"/>
    </source>
</evidence>
<evidence type="ECO:0008006" key="4">
    <source>
        <dbReference type="Google" id="ProtNLM"/>
    </source>
</evidence>
<dbReference type="Pfam" id="PF21691">
    <property type="entry name" value="LDL"/>
    <property type="match status" value="1"/>
</dbReference>
<dbReference type="AlphaFoldDB" id="A0A1J9RLP3"/>
<keyword evidence="1" id="KW-0732">Signal</keyword>
<comment type="caution">
    <text evidence="2">The sequence shown here is derived from an EMBL/GenBank/DDBJ whole genome shotgun (WGS) entry which is preliminary data.</text>
</comment>
<dbReference type="InterPro" id="IPR048508">
    <property type="entry name" value="LDL"/>
</dbReference>
<keyword evidence="3" id="KW-1185">Reference proteome</keyword>
<reference evidence="2 3" key="1">
    <citation type="submission" date="2015-08" db="EMBL/GenBank/DDBJ databases">
        <title>Emmonsia species relationships and genome sequence.</title>
        <authorList>
            <person name="Cuomo C.A."/>
            <person name="Schwartz I.S."/>
            <person name="Kenyon C."/>
            <person name="De Hoog G.S."/>
            <person name="Govender N.P."/>
            <person name="Botha A."/>
            <person name="Moreno L."/>
            <person name="De Vries M."/>
            <person name="Munoz J.F."/>
            <person name="Stielow J.B."/>
        </authorList>
    </citation>
    <scope>NUCLEOTIDE SEQUENCE [LARGE SCALE GENOMIC DNA]</scope>
    <source>
        <strain evidence="2 3">EI222</strain>
    </source>
</reference>
<dbReference type="VEuPathDB" id="FungiDB:ACJ73_00081"/>
<name>A0A1J9RLP3_9EURO</name>
<proteinExistence type="predicted"/>
<evidence type="ECO:0000256" key="1">
    <source>
        <dbReference type="SAM" id="SignalP"/>
    </source>
</evidence>
<feature type="chain" id="PRO_5013380794" description="Cyanovirin-N domain-containing protein" evidence="1">
    <location>
        <begin position="21"/>
        <end position="117"/>
    </location>
</feature>
<evidence type="ECO:0000313" key="3">
    <source>
        <dbReference type="Proteomes" id="UP000242791"/>
    </source>
</evidence>
<feature type="signal peptide" evidence="1">
    <location>
        <begin position="1"/>
        <end position="20"/>
    </location>
</feature>
<organism evidence="2 3">
    <name type="scientific">Blastomyces percursus</name>
    <dbReference type="NCBI Taxonomy" id="1658174"/>
    <lineage>
        <taxon>Eukaryota</taxon>
        <taxon>Fungi</taxon>
        <taxon>Dikarya</taxon>
        <taxon>Ascomycota</taxon>
        <taxon>Pezizomycotina</taxon>
        <taxon>Eurotiomycetes</taxon>
        <taxon>Eurotiomycetidae</taxon>
        <taxon>Onygenales</taxon>
        <taxon>Ajellomycetaceae</taxon>
        <taxon>Blastomyces</taxon>
    </lineage>
</organism>
<gene>
    <name evidence="2" type="ORF">ACJ73_00081</name>
</gene>
<protein>
    <recommendedName>
        <fullName evidence="4">Cyanovirin-N domain-containing protein</fullName>
    </recommendedName>
</protein>
<dbReference type="Proteomes" id="UP000242791">
    <property type="component" value="Unassembled WGS sequence"/>
</dbReference>
<dbReference type="EMBL" id="LGTZ01000004">
    <property type="protein sequence ID" value="OJD28517.1"/>
    <property type="molecule type" value="Genomic_DNA"/>
</dbReference>
<sequence>MRLSVPAFIALLSFGTNALAAECYGGSGGYPCATVAAARSALGSYCANHFGATCTDFIHYNNPGGEVWIGHIGPFSTAAECYYAGDEILRKCYGHNDGGYWTRNKKHLNLNYCKWKK</sequence>
<dbReference type="OrthoDB" id="3479711at2759"/>
<accession>A0A1J9RLP3</accession>